<protein>
    <recommendedName>
        <fullName evidence="8">Zn(2)-C6 fungal-type domain-containing protein</fullName>
    </recommendedName>
</protein>
<keyword evidence="10" id="KW-1185">Reference proteome</keyword>
<feature type="compositionally biased region" description="Basic and acidic residues" evidence="7">
    <location>
        <begin position="41"/>
        <end position="54"/>
    </location>
</feature>
<organism evidence="9 10">
    <name type="scientific">Dioszegia hungarica</name>
    <dbReference type="NCBI Taxonomy" id="4972"/>
    <lineage>
        <taxon>Eukaryota</taxon>
        <taxon>Fungi</taxon>
        <taxon>Dikarya</taxon>
        <taxon>Basidiomycota</taxon>
        <taxon>Agaricomycotina</taxon>
        <taxon>Tremellomycetes</taxon>
        <taxon>Tremellales</taxon>
        <taxon>Bulleribasidiaceae</taxon>
        <taxon>Dioszegia</taxon>
    </lineage>
</organism>
<evidence type="ECO:0000259" key="8">
    <source>
        <dbReference type="PROSITE" id="PS50048"/>
    </source>
</evidence>
<dbReference type="GO" id="GO:0006351">
    <property type="term" value="P:DNA-templated transcription"/>
    <property type="evidence" value="ECO:0007669"/>
    <property type="project" value="InterPro"/>
</dbReference>
<dbReference type="PANTHER" id="PTHR31845">
    <property type="entry name" value="FINGER DOMAIN PROTEIN, PUTATIVE-RELATED"/>
    <property type="match status" value="1"/>
</dbReference>
<evidence type="ECO:0000256" key="6">
    <source>
        <dbReference type="ARBA" id="ARBA00023242"/>
    </source>
</evidence>
<dbReference type="RefSeq" id="XP_052947900.1">
    <property type="nucleotide sequence ID" value="XM_053089331.1"/>
</dbReference>
<feature type="region of interest" description="Disordered" evidence="7">
    <location>
        <begin position="326"/>
        <end position="375"/>
    </location>
</feature>
<evidence type="ECO:0000256" key="7">
    <source>
        <dbReference type="SAM" id="MobiDB-lite"/>
    </source>
</evidence>
<dbReference type="SUPFAM" id="SSF57701">
    <property type="entry name" value="Zn2/Cys6 DNA-binding domain"/>
    <property type="match status" value="1"/>
</dbReference>
<dbReference type="SMART" id="SM00906">
    <property type="entry name" value="Fungal_trans"/>
    <property type="match status" value="1"/>
</dbReference>
<dbReference type="InterPro" id="IPR051089">
    <property type="entry name" value="prtT"/>
</dbReference>
<feature type="compositionally biased region" description="Polar residues" evidence="7">
    <location>
        <begin position="267"/>
        <end position="280"/>
    </location>
</feature>
<dbReference type="GO" id="GO:0000981">
    <property type="term" value="F:DNA-binding transcription factor activity, RNA polymerase II-specific"/>
    <property type="evidence" value="ECO:0007669"/>
    <property type="project" value="InterPro"/>
</dbReference>
<dbReference type="InterPro" id="IPR036864">
    <property type="entry name" value="Zn2-C6_fun-type_DNA-bd_sf"/>
</dbReference>
<accession>A0AA38HBF5</accession>
<evidence type="ECO:0000313" key="9">
    <source>
        <dbReference type="EMBL" id="KAI9638123.1"/>
    </source>
</evidence>
<dbReference type="GeneID" id="77728536"/>
<comment type="caution">
    <text evidence="9">The sequence shown here is derived from an EMBL/GenBank/DDBJ whole genome shotgun (WGS) entry which is preliminary data.</text>
</comment>
<keyword evidence="5" id="KW-0804">Transcription</keyword>
<reference evidence="9" key="1">
    <citation type="journal article" date="2022" name="G3 (Bethesda)">
        <title>High quality genome of the basidiomycete yeast Dioszegia hungarica PDD-24b-2 isolated from cloud water.</title>
        <authorList>
            <person name="Jarrige D."/>
            <person name="Haridas S."/>
            <person name="Bleykasten-Grosshans C."/>
            <person name="Joly M."/>
            <person name="Nadalig T."/>
            <person name="Sancelme M."/>
            <person name="Vuilleumier S."/>
            <person name="Grigoriev I.V."/>
            <person name="Amato P."/>
            <person name="Bringel F."/>
        </authorList>
    </citation>
    <scope>NUCLEOTIDE SEQUENCE</scope>
    <source>
        <strain evidence="9">PDD-24b-2</strain>
    </source>
</reference>
<dbReference type="InterPro" id="IPR007219">
    <property type="entry name" value="XnlR_reg_dom"/>
</dbReference>
<evidence type="ECO:0000256" key="5">
    <source>
        <dbReference type="ARBA" id="ARBA00023163"/>
    </source>
</evidence>
<dbReference type="Pfam" id="PF04082">
    <property type="entry name" value="Fungal_trans"/>
    <property type="match status" value="1"/>
</dbReference>
<dbReference type="GO" id="GO:0005634">
    <property type="term" value="C:nucleus"/>
    <property type="evidence" value="ECO:0007669"/>
    <property type="project" value="UniProtKB-SubCell"/>
</dbReference>
<name>A0AA38HBF5_9TREE</name>
<dbReference type="PROSITE" id="PS50048">
    <property type="entry name" value="ZN2_CY6_FUNGAL_2"/>
    <property type="match status" value="1"/>
</dbReference>
<dbReference type="PROSITE" id="PS00463">
    <property type="entry name" value="ZN2_CY6_FUNGAL_1"/>
    <property type="match status" value="1"/>
</dbReference>
<dbReference type="CDD" id="cd00067">
    <property type="entry name" value="GAL4"/>
    <property type="match status" value="1"/>
</dbReference>
<keyword evidence="6" id="KW-0539">Nucleus</keyword>
<evidence type="ECO:0000256" key="4">
    <source>
        <dbReference type="ARBA" id="ARBA00023125"/>
    </source>
</evidence>
<keyword evidence="4" id="KW-0238">DNA-binding</keyword>
<dbReference type="AlphaFoldDB" id="A0AA38HBF5"/>
<dbReference type="Proteomes" id="UP001164286">
    <property type="component" value="Unassembled WGS sequence"/>
</dbReference>
<dbReference type="Gene3D" id="4.10.240.10">
    <property type="entry name" value="Zn(2)-C6 fungal-type DNA-binding domain"/>
    <property type="match status" value="1"/>
</dbReference>
<dbReference type="InterPro" id="IPR001138">
    <property type="entry name" value="Zn2Cys6_DnaBD"/>
</dbReference>
<keyword evidence="2" id="KW-0479">Metal-binding</keyword>
<comment type="subcellular location">
    <subcellularLocation>
        <location evidence="1">Nucleus</location>
    </subcellularLocation>
</comment>
<dbReference type="PANTHER" id="PTHR31845:SF17">
    <property type="entry name" value="ZN(II)2CYS6 TRANSCRIPTION FACTOR (EUROFUNG)"/>
    <property type="match status" value="1"/>
</dbReference>
<dbReference type="EMBL" id="JAKWFO010000003">
    <property type="protein sequence ID" value="KAI9638123.1"/>
    <property type="molecule type" value="Genomic_DNA"/>
</dbReference>
<proteinExistence type="predicted"/>
<evidence type="ECO:0000256" key="1">
    <source>
        <dbReference type="ARBA" id="ARBA00004123"/>
    </source>
</evidence>
<feature type="domain" description="Zn(2)-C6 fungal-type" evidence="8">
    <location>
        <begin position="62"/>
        <end position="93"/>
    </location>
</feature>
<feature type="region of interest" description="Disordered" evidence="7">
    <location>
        <begin position="146"/>
        <end position="295"/>
    </location>
</feature>
<feature type="compositionally biased region" description="Polar residues" evidence="7">
    <location>
        <begin position="207"/>
        <end position="243"/>
    </location>
</feature>
<sequence length="958" mass="103061">MNPYTTGNGQNDGGHHSEMESDDEWPDDGKGSGRKGSGKGKGVEGDGGEGKEKKGINRVNRACNNCRRMKMRCVGAEEPPCKRCRNSGLTCVMEKPGRGGGSGSGNAGAAMMTEGGGDDRIRSLEHQVSSMQNTLVDLVKTLQAGMASSSSGSSSHPPQMGAYPQPGFQGQGMGFSPGRSEQQYPHPTSTGSGPTPPFYTMPGNPSFLAQSPSTSAGSFHQPQNTGMNWGGASNAQYANTHNIDPSLLSVGAPSDPQRNMGPPAPPQSNQWQQASKQNLHMSLPPSRGGSVTPDDLLAPEEIINPLGAMTNMAGLVEAAVARARNEQATPSAHAGASAEGQVGEDGGSAKRRRDSPTVPHGPFVVEAQNLPPQSTKEKIKKAGKKRHMHAYPDAVEEGFVSEQEGKDLMAIFYAGSSNFIPCFDPSQDTWESLRSRSPFSITAIIMVGARVRDGGGAISDVQRLCREHAQRIAVGTLFNPVARIEAVQAMIMLAAFSENGWLPGGHAVRMAIDMGLNRSFLSLLQSGMGKGKSQAELEEERHLVVQSRIWFCLYLIEHQMAYGMGRPAILREDETIHQCRRLLEHPLSITSDARLVSTVELMALRAPLHIELTAAPDLPIAENTMRRLKQANADFDAWERYWDRVLGDRFGKGRGDFFRESLIIQRQYAELFVNSQLLRGIKEPTDVVNMPEEKRALAIRAMRNAQKCIEICLRGENQYRNGLRYAVHYTHVCAAFAASFLIRIARLFPHELNLKKTAKDVDELANVLSEVPAGRYARSLRLILRRARKAKVIPAASRAPSPGKILSSLPGLAGSDIAFSPSQLINANYFTSPAGAGAGAAAGPSKTGLSPAGLLQHGGQMLNASPESGTDAFEFDQLFAEETMERAGLGNGDQLPLFLDGHSLGGQNTGEMMPFLGMEQFFLPAVVDNRLAGPGVIDQNGSALAGLDPTLLGEDVWW</sequence>
<feature type="region of interest" description="Disordered" evidence="7">
    <location>
        <begin position="1"/>
        <end position="54"/>
    </location>
</feature>
<evidence type="ECO:0000256" key="3">
    <source>
        <dbReference type="ARBA" id="ARBA00023015"/>
    </source>
</evidence>
<evidence type="ECO:0000256" key="2">
    <source>
        <dbReference type="ARBA" id="ARBA00022723"/>
    </source>
</evidence>
<dbReference type="SMART" id="SM00066">
    <property type="entry name" value="GAL4"/>
    <property type="match status" value="1"/>
</dbReference>
<dbReference type="CDD" id="cd12148">
    <property type="entry name" value="fungal_TF_MHR"/>
    <property type="match status" value="1"/>
</dbReference>
<keyword evidence="3" id="KW-0805">Transcription regulation</keyword>
<dbReference type="Pfam" id="PF00172">
    <property type="entry name" value="Zn_clus"/>
    <property type="match status" value="1"/>
</dbReference>
<dbReference type="GO" id="GO:0000976">
    <property type="term" value="F:transcription cis-regulatory region binding"/>
    <property type="evidence" value="ECO:0007669"/>
    <property type="project" value="TreeGrafter"/>
</dbReference>
<evidence type="ECO:0000313" key="10">
    <source>
        <dbReference type="Proteomes" id="UP001164286"/>
    </source>
</evidence>
<dbReference type="GO" id="GO:0008270">
    <property type="term" value="F:zinc ion binding"/>
    <property type="evidence" value="ECO:0007669"/>
    <property type="project" value="InterPro"/>
</dbReference>
<gene>
    <name evidence="9" type="ORF">MKK02DRAFT_36031</name>
</gene>